<dbReference type="GO" id="GO:0006508">
    <property type="term" value="P:proteolysis"/>
    <property type="evidence" value="ECO:0007669"/>
    <property type="project" value="UniProtKB-KW"/>
</dbReference>
<protein>
    <submittedName>
        <fullName evidence="6">S9 family peptidase</fullName>
    </submittedName>
</protein>
<evidence type="ECO:0000256" key="3">
    <source>
        <dbReference type="SAM" id="Phobius"/>
    </source>
</evidence>
<keyword evidence="7" id="KW-1185">Reference proteome</keyword>
<dbReference type="OrthoDB" id="1094230at2"/>
<dbReference type="InterPro" id="IPR002469">
    <property type="entry name" value="Peptidase_S9B_N"/>
</dbReference>
<proteinExistence type="predicted"/>
<feature type="transmembrane region" description="Helical" evidence="3">
    <location>
        <begin position="22"/>
        <end position="42"/>
    </location>
</feature>
<evidence type="ECO:0000259" key="4">
    <source>
        <dbReference type="Pfam" id="PF00326"/>
    </source>
</evidence>
<dbReference type="SUPFAM" id="SSF82171">
    <property type="entry name" value="DPP6 N-terminal domain-like"/>
    <property type="match status" value="1"/>
</dbReference>
<organism evidence="6 7">
    <name type="scientific">Pacificimonas flava</name>
    <dbReference type="NCBI Taxonomy" id="1234595"/>
    <lineage>
        <taxon>Bacteria</taxon>
        <taxon>Pseudomonadati</taxon>
        <taxon>Pseudomonadota</taxon>
        <taxon>Alphaproteobacteria</taxon>
        <taxon>Sphingomonadales</taxon>
        <taxon>Sphingosinicellaceae</taxon>
        <taxon>Pacificimonas</taxon>
    </lineage>
</organism>
<dbReference type="PANTHER" id="PTHR11731:SF193">
    <property type="entry name" value="DIPEPTIDYL PEPTIDASE 9"/>
    <property type="match status" value="1"/>
</dbReference>
<sequence length="765" mass="83785">MRAFECDLCDFRVAGLRLPFGGVVRVSALSLLLALLAAMLAADPATAQDELTLERLVASPALSGPIPRQVKLSPDGRMAALLKPRADERTRYDLWVVNTETGAERMLVDSKKLGSGAALSEEERMRRERARIGDLTGIVSYDWAPDGRTVLVPLDGDLYLAGLDGTTERLTDTEDTELDAQVSPGGRYVSFVIDGALHVIDRQDGAARQVSPDGSDTVSWGVAEFVAQEEMRRNIGHWWAPGESRLAVARVDESPVEVVTRTAIGAEGTRVYDQRYPAAGTPNAVVDLFLIDPDGGNRIEVDLGPDDDIYLARADWAPDGSALFVQRQSRDQQTLDLLRIDPATGASERLFTETAEDSWLNLHDNLTLLGPDDLLWTSERSGYSHIYRWTGGAWTKLTSGSWMVGEIEAYDPQADALYFTGNLDTPLENHLYRLGPLAGGEPVRLTEAGAWHEVDMDSQGHGAVVTRSSPTQPPQTFLTSGDFTHRTWIERNPLDASHPYAPYLGGHVAPRFGTIEAADGSALLYKLLLPDLAPGERAPVFVQVYGGPGVGRQVTRKWDGRDGLFHQWLVDQGYAVFSVDGRGSPDRGKAFEDNIFRAMGTAEVEDQLTALDWLKRQDFADPERIGVYGWSYGGYMTLKLLEAAPGAYAAGISGAPVTDWTLYDTHYTERYLGDPNADPAVYERAGALADAERIEDPLLLIHGMADDNVVFENSTVLIGRLQQAAIPFDLMVYPGATHRVGGEGRELHLMRTVARFFAREVAGEE</sequence>
<evidence type="ECO:0000256" key="1">
    <source>
        <dbReference type="ARBA" id="ARBA00022670"/>
    </source>
</evidence>
<dbReference type="Gene3D" id="3.40.50.1820">
    <property type="entry name" value="alpha/beta hydrolase"/>
    <property type="match status" value="1"/>
</dbReference>
<dbReference type="Pfam" id="PF00930">
    <property type="entry name" value="DPPIV_N"/>
    <property type="match status" value="1"/>
</dbReference>
<dbReference type="SUPFAM" id="SSF53474">
    <property type="entry name" value="alpha/beta-Hydrolases"/>
    <property type="match status" value="1"/>
</dbReference>
<dbReference type="InterPro" id="IPR029058">
    <property type="entry name" value="AB_hydrolase_fold"/>
</dbReference>
<dbReference type="InterPro" id="IPR001375">
    <property type="entry name" value="Peptidase_S9_cat"/>
</dbReference>
<name>A0A219B3R2_9SPHN</name>
<evidence type="ECO:0000313" key="7">
    <source>
        <dbReference type="Proteomes" id="UP000198462"/>
    </source>
</evidence>
<evidence type="ECO:0000256" key="2">
    <source>
        <dbReference type="ARBA" id="ARBA00022801"/>
    </source>
</evidence>
<evidence type="ECO:0000313" key="6">
    <source>
        <dbReference type="EMBL" id="OWV33022.1"/>
    </source>
</evidence>
<feature type="domain" description="Peptidase S9 prolyl oligopeptidase catalytic" evidence="4">
    <location>
        <begin position="567"/>
        <end position="761"/>
    </location>
</feature>
<keyword evidence="2" id="KW-0378">Hydrolase</keyword>
<feature type="domain" description="Dipeptidylpeptidase IV N-terminal" evidence="5">
    <location>
        <begin position="160"/>
        <end position="474"/>
    </location>
</feature>
<keyword evidence="3" id="KW-0472">Membrane</keyword>
<dbReference type="Pfam" id="PF00326">
    <property type="entry name" value="Peptidase_S9"/>
    <property type="match status" value="1"/>
</dbReference>
<dbReference type="AlphaFoldDB" id="A0A219B3R2"/>
<dbReference type="EMBL" id="NFZT01000001">
    <property type="protein sequence ID" value="OWV33022.1"/>
    <property type="molecule type" value="Genomic_DNA"/>
</dbReference>
<dbReference type="InterPro" id="IPR050278">
    <property type="entry name" value="Serine_Prot_S9B/DPPIV"/>
</dbReference>
<reference evidence="7" key="1">
    <citation type="submission" date="2017-05" db="EMBL/GenBank/DDBJ databases">
        <authorList>
            <person name="Lin X."/>
        </authorList>
    </citation>
    <scope>NUCLEOTIDE SEQUENCE [LARGE SCALE GENOMIC DNA]</scope>
    <source>
        <strain evidence="7">JLT2012</strain>
    </source>
</reference>
<keyword evidence="3" id="KW-1133">Transmembrane helix</keyword>
<dbReference type="GO" id="GO:0008239">
    <property type="term" value="F:dipeptidyl-peptidase activity"/>
    <property type="evidence" value="ECO:0007669"/>
    <property type="project" value="TreeGrafter"/>
</dbReference>
<dbReference type="InterPro" id="IPR002471">
    <property type="entry name" value="Pept_S9_AS"/>
</dbReference>
<dbReference type="PROSITE" id="PS00708">
    <property type="entry name" value="PRO_ENDOPEP_SER"/>
    <property type="match status" value="1"/>
</dbReference>
<accession>A0A219B3R2</accession>
<evidence type="ECO:0000259" key="5">
    <source>
        <dbReference type="Pfam" id="PF00930"/>
    </source>
</evidence>
<dbReference type="Gene3D" id="2.140.10.30">
    <property type="entry name" value="Dipeptidylpeptidase IV, N-terminal domain"/>
    <property type="match status" value="1"/>
</dbReference>
<dbReference type="GO" id="GO:0004252">
    <property type="term" value="F:serine-type endopeptidase activity"/>
    <property type="evidence" value="ECO:0007669"/>
    <property type="project" value="InterPro"/>
</dbReference>
<keyword evidence="1" id="KW-0645">Protease</keyword>
<keyword evidence="3" id="KW-0812">Transmembrane</keyword>
<comment type="caution">
    <text evidence="6">The sequence shown here is derived from an EMBL/GenBank/DDBJ whole genome shotgun (WGS) entry which is preliminary data.</text>
</comment>
<dbReference type="Proteomes" id="UP000198462">
    <property type="component" value="Unassembled WGS sequence"/>
</dbReference>
<dbReference type="PANTHER" id="PTHR11731">
    <property type="entry name" value="PROTEASE FAMILY S9B,C DIPEPTIDYL-PEPTIDASE IV-RELATED"/>
    <property type="match status" value="1"/>
</dbReference>
<gene>
    <name evidence="6" type="ORF">B5C34_05795</name>
</gene>